<dbReference type="GO" id="GO:0005102">
    <property type="term" value="F:signaling receptor binding"/>
    <property type="evidence" value="ECO:0007669"/>
    <property type="project" value="TreeGrafter"/>
</dbReference>
<evidence type="ECO:0000313" key="2">
    <source>
        <dbReference type="Ensembl" id="ENSPKIP00000014618.1"/>
    </source>
</evidence>
<dbReference type="GO" id="GO:0005615">
    <property type="term" value="C:extracellular space"/>
    <property type="evidence" value="ECO:0007669"/>
    <property type="project" value="TreeGrafter"/>
</dbReference>
<reference evidence="2" key="2">
    <citation type="submission" date="2025-09" db="UniProtKB">
        <authorList>
            <consortium name="Ensembl"/>
        </authorList>
    </citation>
    <scope>IDENTIFICATION</scope>
</reference>
<dbReference type="GO" id="GO:0001958">
    <property type="term" value="P:endochondral ossification"/>
    <property type="evidence" value="ECO:0007669"/>
    <property type="project" value="Ensembl"/>
</dbReference>
<dbReference type="InterPro" id="IPR021088">
    <property type="entry name" value="Osteocrin"/>
</dbReference>
<organism evidence="2 3">
    <name type="scientific">Paramormyrops kingsleyae</name>
    <dbReference type="NCBI Taxonomy" id="1676925"/>
    <lineage>
        <taxon>Eukaryota</taxon>
        <taxon>Metazoa</taxon>
        <taxon>Chordata</taxon>
        <taxon>Craniata</taxon>
        <taxon>Vertebrata</taxon>
        <taxon>Euteleostomi</taxon>
        <taxon>Actinopterygii</taxon>
        <taxon>Neopterygii</taxon>
        <taxon>Teleostei</taxon>
        <taxon>Osteoglossocephala</taxon>
        <taxon>Osteoglossomorpha</taxon>
        <taxon>Osteoglossiformes</taxon>
        <taxon>Mormyridae</taxon>
        <taxon>Paramormyrops</taxon>
    </lineage>
</organism>
<accession>A0A3B3R8C0</accession>
<evidence type="ECO:0000313" key="3">
    <source>
        <dbReference type="Proteomes" id="UP000261540"/>
    </source>
</evidence>
<sequence>MWYCGYILVSCLFTVTLFSCSATGFQVLSEKSENDEKSSSTQKDKLLLLDQLVHVEKNAIEIKRKRSFPGENMPLDRLSVSTMDTKSKAVSIPRRQMSVPIDRIGIGRFPSKRG</sequence>
<dbReference type="Pfam" id="PF11037">
    <property type="entry name" value="Musclin"/>
    <property type="match status" value="1"/>
</dbReference>
<keyword evidence="3" id="KW-1185">Reference proteome</keyword>
<dbReference type="PANTHER" id="PTHR35353">
    <property type="entry name" value="OSTEOCRIN"/>
    <property type="match status" value="1"/>
</dbReference>
<proteinExistence type="predicted"/>
<dbReference type="GO" id="GO:0051216">
    <property type="term" value="P:cartilage development"/>
    <property type="evidence" value="ECO:0007669"/>
    <property type="project" value="Ensembl"/>
</dbReference>
<dbReference type="AlphaFoldDB" id="A0A3B3R8C0"/>
<dbReference type="Proteomes" id="UP000261540">
    <property type="component" value="Unplaced"/>
</dbReference>
<keyword evidence="1" id="KW-0732">Signal</keyword>
<dbReference type="STRING" id="1676925.ENSPKIP00000014618"/>
<dbReference type="Ensembl" id="ENSPKIT00000039068.1">
    <property type="protein sequence ID" value="ENSPKIP00000014618.1"/>
    <property type="gene ID" value="ENSPKIG00000001630.1"/>
</dbReference>
<dbReference type="GO" id="GO:0009755">
    <property type="term" value="P:hormone-mediated signaling pathway"/>
    <property type="evidence" value="ECO:0007669"/>
    <property type="project" value="TreeGrafter"/>
</dbReference>
<feature type="chain" id="PRO_5017386784" evidence="1">
    <location>
        <begin position="23"/>
        <end position="114"/>
    </location>
</feature>
<feature type="signal peptide" evidence="1">
    <location>
        <begin position="1"/>
        <end position="22"/>
    </location>
</feature>
<evidence type="ECO:0000256" key="1">
    <source>
        <dbReference type="SAM" id="SignalP"/>
    </source>
</evidence>
<dbReference type="GeneTree" id="ENSGT00390000001750"/>
<dbReference type="PANTHER" id="PTHR35353:SF1">
    <property type="entry name" value="OSTEOCRIN"/>
    <property type="match status" value="1"/>
</dbReference>
<reference evidence="2" key="1">
    <citation type="submission" date="2025-08" db="UniProtKB">
        <authorList>
            <consortium name="Ensembl"/>
        </authorList>
    </citation>
    <scope>IDENTIFICATION</scope>
</reference>
<name>A0A3B3R8C0_9TELE</name>
<protein>
    <submittedName>
        <fullName evidence="2">Osteocrin</fullName>
    </submittedName>
</protein>